<dbReference type="Gene3D" id="3.10.450.40">
    <property type="match status" value="1"/>
</dbReference>
<evidence type="ECO:0000313" key="2">
    <source>
        <dbReference type="EMBL" id="MBB3232255.1"/>
    </source>
</evidence>
<evidence type="ECO:0000259" key="1">
    <source>
        <dbReference type="Pfam" id="PF04965"/>
    </source>
</evidence>
<dbReference type="AlphaFoldDB" id="A0A7W5HKW1"/>
<evidence type="ECO:0000313" key="3">
    <source>
        <dbReference type="Proteomes" id="UP000518892"/>
    </source>
</evidence>
<organism evidence="2 3">
    <name type="scientific">Halomonas stenophila</name>
    <dbReference type="NCBI Taxonomy" id="795312"/>
    <lineage>
        <taxon>Bacteria</taxon>
        <taxon>Pseudomonadati</taxon>
        <taxon>Pseudomonadota</taxon>
        <taxon>Gammaproteobacteria</taxon>
        <taxon>Oceanospirillales</taxon>
        <taxon>Halomonadaceae</taxon>
        <taxon>Halomonas</taxon>
    </lineage>
</organism>
<sequence>MFSSPSDPIHALAYPLTLDEDRGRFAKTIDYERYVQDLVLQTLMTAPGERINRPEMGTPIPQLLFASIDEEVADLVKAQIRRAMTLWLDKVVRVEHIETRQPELSRFEIEVSYVILATGTTDVLKRTIAR</sequence>
<dbReference type="EMBL" id="JACHXR010000010">
    <property type="protein sequence ID" value="MBB3232255.1"/>
    <property type="molecule type" value="Genomic_DNA"/>
</dbReference>
<dbReference type="SUPFAM" id="SSF160719">
    <property type="entry name" value="gpW/gp25-like"/>
    <property type="match status" value="1"/>
</dbReference>
<proteinExistence type="predicted"/>
<dbReference type="Proteomes" id="UP000518892">
    <property type="component" value="Unassembled WGS sequence"/>
</dbReference>
<comment type="caution">
    <text evidence="2">The sequence shown here is derived from an EMBL/GenBank/DDBJ whole genome shotgun (WGS) entry which is preliminary data.</text>
</comment>
<dbReference type="Pfam" id="PF04965">
    <property type="entry name" value="GPW_gp25"/>
    <property type="match status" value="1"/>
</dbReference>
<protein>
    <recommendedName>
        <fullName evidence="1">IraD/Gp25-like domain-containing protein</fullName>
    </recommendedName>
</protein>
<feature type="domain" description="IraD/Gp25-like" evidence="1">
    <location>
        <begin position="31"/>
        <end position="118"/>
    </location>
</feature>
<reference evidence="2 3" key="1">
    <citation type="submission" date="2020-08" db="EMBL/GenBank/DDBJ databases">
        <title>Genomic Encyclopedia of Type Strains, Phase III (KMG-III): the genomes of soil and plant-associated and newly described type strains.</title>
        <authorList>
            <person name="Whitman W."/>
        </authorList>
    </citation>
    <scope>NUCLEOTIDE SEQUENCE [LARGE SCALE GENOMIC DNA]</scope>
    <source>
        <strain evidence="2 3">CECT 7744</strain>
    </source>
</reference>
<dbReference type="RefSeq" id="WP_183384702.1">
    <property type="nucleotide sequence ID" value="NZ_JACHXR010000010.1"/>
</dbReference>
<dbReference type="InterPro" id="IPR007048">
    <property type="entry name" value="IraD/Gp25-like"/>
</dbReference>
<name>A0A7W5HKW1_9GAMM</name>
<accession>A0A7W5HKW1</accession>
<gene>
    <name evidence="2" type="ORF">FHR97_003123</name>
</gene>
<keyword evidence="3" id="KW-1185">Reference proteome</keyword>